<dbReference type="InterPro" id="IPR024593">
    <property type="entry name" value="DUF3444"/>
</dbReference>
<dbReference type="Gene3D" id="1.10.287.110">
    <property type="entry name" value="DnaJ domain"/>
    <property type="match status" value="1"/>
</dbReference>
<dbReference type="Pfam" id="PF11926">
    <property type="entry name" value="DUF3444"/>
    <property type="match status" value="2"/>
</dbReference>
<reference evidence="3" key="2">
    <citation type="submission" date="2021-12" db="EMBL/GenBank/DDBJ databases">
        <title>Resequencing data analysis of finger millet.</title>
        <authorList>
            <person name="Hatakeyama M."/>
            <person name="Aluri S."/>
            <person name="Balachadran M.T."/>
            <person name="Sivarajan S.R."/>
            <person name="Poveda L."/>
            <person name="Shimizu-Inatsugi R."/>
            <person name="Schlapbach R."/>
            <person name="Sreeman S.M."/>
            <person name="Shimizu K.K."/>
        </authorList>
    </citation>
    <scope>NUCLEOTIDE SEQUENCE</scope>
</reference>
<proteinExistence type="predicted"/>
<comment type="caution">
    <text evidence="3">The sequence shown here is derived from an EMBL/GenBank/DDBJ whole genome shotgun (WGS) entry which is preliminary data.</text>
</comment>
<evidence type="ECO:0000259" key="2">
    <source>
        <dbReference type="PROSITE" id="PS50076"/>
    </source>
</evidence>
<accession>A0AAV5E359</accession>
<feature type="domain" description="J" evidence="2">
    <location>
        <begin position="44"/>
        <end position="108"/>
    </location>
</feature>
<dbReference type="Proteomes" id="UP001054889">
    <property type="component" value="Unassembled WGS sequence"/>
</dbReference>
<dbReference type="SUPFAM" id="SSF46565">
    <property type="entry name" value="Chaperone J-domain"/>
    <property type="match status" value="1"/>
</dbReference>
<evidence type="ECO:0000256" key="1">
    <source>
        <dbReference type="SAM" id="MobiDB-lite"/>
    </source>
</evidence>
<protein>
    <recommendedName>
        <fullName evidence="2">J domain-containing protein</fullName>
    </recommendedName>
</protein>
<gene>
    <name evidence="3" type="primary">gb03896</name>
    <name evidence="3" type="ORF">PR202_gb03896</name>
</gene>
<dbReference type="AlphaFoldDB" id="A0AAV5E359"/>
<dbReference type="Pfam" id="PF00226">
    <property type="entry name" value="DnaJ"/>
    <property type="match status" value="1"/>
</dbReference>
<dbReference type="PROSITE" id="PS50076">
    <property type="entry name" value="DNAJ_2"/>
    <property type="match status" value="1"/>
</dbReference>
<feature type="region of interest" description="Disordered" evidence="1">
    <location>
        <begin position="164"/>
        <end position="187"/>
    </location>
</feature>
<reference evidence="3" key="1">
    <citation type="journal article" date="2018" name="DNA Res.">
        <title>Multiple hybrid de novo genome assembly of finger millet, an orphan allotetraploid crop.</title>
        <authorList>
            <person name="Hatakeyama M."/>
            <person name="Aluri S."/>
            <person name="Balachadran M.T."/>
            <person name="Sivarajan S.R."/>
            <person name="Patrignani A."/>
            <person name="Gruter S."/>
            <person name="Poveda L."/>
            <person name="Shimizu-Inatsugi R."/>
            <person name="Baeten J."/>
            <person name="Francoijs K.J."/>
            <person name="Nataraja K.N."/>
            <person name="Reddy Y.A.N."/>
            <person name="Phadnis S."/>
            <person name="Ravikumar R.L."/>
            <person name="Schlapbach R."/>
            <person name="Sreeman S.M."/>
            <person name="Shimizu K.K."/>
        </authorList>
    </citation>
    <scope>NUCLEOTIDE SEQUENCE</scope>
</reference>
<dbReference type="CDD" id="cd06257">
    <property type="entry name" value="DnaJ"/>
    <property type="match status" value="1"/>
</dbReference>
<dbReference type="GO" id="GO:0005783">
    <property type="term" value="C:endoplasmic reticulum"/>
    <property type="evidence" value="ECO:0007669"/>
    <property type="project" value="UniProtKB-ARBA"/>
</dbReference>
<dbReference type="InterPro" id="IPR036869">
    <property type="entry name" value="J_dom_sf"/>
</dbReference>
<sequence>MAGAKAMRHQDYACCWRRCRRTPGCARDALVLAAGEAHPGRGVDWYRVLQVLPGDADARIEAQYRNIVAHVEPVAGDLPGAGSALRLVNEAYAVLSDPDKRARFNSRDKFAEFVISVGFDRPTVDNKAVDSRGKLNGLHTKDIRTLDVTNKAITNVQHINNSCSDRRNSHLSNVASSSKPKTMDPGFHGDDVESHFASSSRVKRMDPCFHGDNDELLSPDNNPIDKKKKSVCDTDVHCVSPSQVEFDGCIADLSDAKENGQCSSKQYDYHNFQDDRAIECFAVGQVWAAYDWDKFPRRYALITEKGEVWAIYSDWDIGWCSDSVMWKKSAFSVVEILTSYSKESVPENRPDQNTLACAVPLTRLSGFHSDTNGSSEAAVAQFSNLSSSNMDLGAPQQEMIWNLTLCLLKKYGGLKMVYPLLVEYFELVLKLLTRTYGNSPTL</sequence>
<organism evidence="3 4">
    <name type="scientific">Eleusine coracana subsp. coracana</name>
    <dbReference type="NCBI Taxonomy" id="191504"/>
    <lineage>
        <taxon>Eukaryota</taxon>
        <taxon>Viridiplantae</taxon>
        <taxon>Streptophyta</taxon>
        <taxon>Embryophyta</taxon>
        <taxon>Tracheophyta</taxon>
        <taxon>Spermatophyta</taxon>
        <taxon>Magnoliopsida</taxon>
        <taxon>Liliopsida</taxon>
        <taxon>Poales</taxon>
        <taxon>Poaceae</taxon>
        <taxon>PACMAD clade</taxon>
        <taxon>Chloridoideae</taxon>
        <taxon>Cynodonteae</taxon>
        <taxon>Eleusininae</taxon>
        <taxon>Eleusine</taxon>
    </lineage>
</organism>
<dbReference type="EMBL" id="BQKI01000073">
    <property type="protein sequence ID" value="GJN16872.1"/>
    <property type="molecule type" value="Genomic_DNA"/>
</dbReference>
<keyword evidence="4" id="KW-1185">Reference proteome</keyword>
<name>A0AAV5E359_ELECO</name>
<dbReference type="InterPro" id="IPR001623">
    <property type="entry name" value="DnaJ_domain"/>
</dbReference>
<dbReference type="PANTHER" id="PTHR47374:SF2">
    <property type="entry name" value="OS01G0927400 PROTEIN"/>
    <property type="match status" value="1"/>
</dbReference>
<evidence type="ECO:0000313" key="3">
    <source>
        <dbReference type="EMBL" id="GJN16872.1"/>
    </source>
</evidence>
<feature type="compositionally biased region" description="Polar residues" evidence="1">
    <location>
        <begin position="170"/>
        <end position="180"/>
    </location>
</feature>
<dbReference type="PANTHER" id="PTHR47374">
    <property type="entry name" value="ENDOSOME ANTIGEN-LIKE PROTEIN, PUTATIVE (DUF3444)-RELATED"/>
    <property type="match status" value="1"/>
</dbReference>
<dbReference type="SMART" id="SM00271">
    <property type="entry name" value="DnaJ"/>
    <property type="match status" value="1"/>
</dbReference>
<evidence type="ECO:0000313" key="4">
    <source>
        <dbReference type="Proteomes" id="UP001054889"/>
    </source>
</evidence>